<name>A0A0P9CGB7_9BACL</name>
<dbReference type="PANTHER" id="PTHR33639">
    <property type="entry name" value="THIOL-DISULFIDE OXIDOREDUCTASE DCC"/>
    <property type="match status" value="1"/>
</dbReference>
<dbReference type="AlphaFoldDB" id="A0A0P9CGB7"/>
<comment type="caution">
    <text evidence="1">The sequence shown here is derived from an EMBL/GenBank/DDBJ whole genome shotgun (WGS) entry which is preliminary data.</text>
</comment>
<dbReference type="EMBL" id="LJCO01000030">
    <property type="protein sequence ID" value="KPV44596.1"/>
    <property type="molecule type" value="Genomic_DNA"/>
</dbReference>
<keyword evidence="2" id="KW-1185">Reference proteome</keyword>
<dbReference type="GO" id="GO:0015035">
    <property type="term" value="F:protein-disulfide reductase activity"/>
    <property type="evidence" value="ECO:0007669"/>
    <property type="project" value="InterPro"/>
</dbReference>
<dbReference type="RefSeq" id="WP_054968312.1">
    <property type="nucleotide sequence ID" value="NZ_LJCO01000030.1"/>
</dbReference>
<protein>
    <recommendedName>
        <fullName evidence="3">Thiol-disulfide oxidoreductase DCC</fullName>
    </recommendedName>
</protein>
<evidence type="ECO:0000313" key="2">
    <source>
        <dbReference type="Proteomes" id="UP000050482"/>
    </source>
</evidence>
<dbReference type="InterPro" id="IPR052927">
    <property type="entry name" value="DCC_oxidoreductase"/>
</dbReference>
<dbReference type="InterPro" id="IPR007263">
    <property type="entry name" value="DCC1-like"/>
</dbReference>
<dbReference type="STRING" id="471514.AN477_06265"/>
<organism evidence="1 2">
    <name type="scientific">Alicyclobacillus ferrooxydans</name>
    <dbReference type="NCBI Taxonomy" id="471514"/>
    <lineage>
        <taxon>Bacteria</taxon>
        <taxon>Bacillati</taxon>
        <taxon>Bacillota</taxon>
        <taxon>Bacilli</taxon>
        <taxon>Bacillales</taxon>
        <taxon>Alicyclobacillaceae</taxon>
        <taxon>Alicyclobacillus</taxon>
    </lineage>
</organism>
<reference evidence="1 2" key="1">
    <citation type="submission" date="2015-09" db="EMBL/GenBank/DDBJ databases">
        <title>Draft genome sequence of Alicyclobacillus ferrooxydans DSM 22381.</title>
        <authorList>
            <person name="Hemp J."/>
        </authorList>
    </citation>
    <scope>NUCLEOTIDE SEQUENCE [LARGE SCALE GENOMIC DNA]</scope>
    <source>
        <strain evidence="1 2">TC-34</strain>
    </source>
</reference>
<proteinExistence type="predicted"/>
<dbReference type="Pfam" id="PF04134">
    <property type="entry name" value="DCC1-like"/>
    <property type="match status" value="1"/>
</dbReference>
<dbReference type="PATRIC" id="fig|471514.4.peg.4229"/>
<accession>A0A0P9CGB7</accession>
<gene>
    <name evidence="1" type="ORF">AN477_06265</name>
</gene>
<dbReference type="Proteomes" id="UP000050482">
    <property type="component" value="Unassembled WGS sequence"/>
</dbReference>
<evidence type="ECO:0008006" key="3">
    <source>
        <dbReference type="Google" id="ProtNLM"/>
    </source>
</evidence>
<dbReference type="PANTHER" id="PTHR33639:SF2">
    <property type="entry name" value="DUF393 DOMAIN-CONTAINING PROTEIN"/>
    <property type="match status" value="1"/>
</dbReference>
<dbReference type="OrthoDB" id="9785438at2"/>
<sequence>MRTDEEGPILLFDGVCNLCNGAVKFVIKRDPEARVRFAPLQSAIGQRLTAALSHGRSLNSVILFHEGRVYTESSAILRTLYFLRWPWPSAFVLLIVPSVIRDGVYRYIAAHRYRWFGRRESCMVPSADISSRFLVDD</sequence>
<evidence type="ECO:0000313" key="1">
    <source>
        <dbReference type="EMBL" id="KPV44596.1"/>
    </source>
</evidence>